<organism evidence="1 2">
    <name type="scientific">Mycobacterium bohemicum DSM 44277</name>
    <dbReference type="NCBI Taxonomy" id="1236609"/>
    <lineage>
        <taxon>Bacteria</taxon>
        <taxon>Bacillati</taxon>
        <taxon>Actinomycetota</taxon>
        <taxon>Actinomycetes</taxon>
        <taxon>Mycobacteriales</taxon>
        <taxon>Mycobacteriaceae</taxon>
        <taxon>Mycobacterium</taxon>
    </lineage>
</organism>
<name>A0A0U0W8A6_MYCBE</name>
<proteinExistence type="predicted"/>
<dbReference type="EMBL" id="CSTD01000002">
    <property type="protein sequence ID" value="CPR11116.1"/>
    <property type="molecule type" value="Genomic_DNA"/>
</dbReference>
<dbReference type="GO" id="GO:0006808">
    <property type="term" value="P:regulation of nitrogen utilization"/>
    <property type="evidence" value="ECO:0007669"/>
    <property type="project" value="InterPro"/>
</dbReference>
<dbReference type="GO" id="GO:0030234">
    <property type="term" value="F:enzyme regulator activity"/>
    <property type="evidence" value="ECO:0007669"/>
    <property type="project" value="InterPro"/>
</dbReference>
<dbReference type="Pfam" id="PF00543">
    <property type="entry name" value="P-II"/>
    <property type="match status" value="1"/>
</dbReference>
<dbReference type="AlphaFoldDB" id="A0A0U0W8A6"/>
<dbReference type="Gene3D" id="3.30.70.120">
    <property type="match status" value="1"/>
</dbReference>
<sequence>MPLNGLTKMTKIEVVVAGEHAPAVREQFQSAGATGFTSVSGVSGFGHHGYHQGRLLFNQQAALEMLITVVPEAKVEALTAGLRRLLEDSPGVMFVTDTYVSRPEYFS</sequence>
<evidence type="ECO:0000313" key="1">
    <source>
        <dbReference type="EMBL" id="CPR11116.1"/>
    </source>
</evidence>
<dbReference type="RefSeq" id="WP_085182800.1">
    <property type="nucleotide sequence ID" value="NZ_CSTD01000002.1"/>
</dbReference>
<accession>A0A0U0W8A6</accession>
<dbReference type="InterPro" id="IPR011322">
    <property type="entry name" value="N-reg_PII-like_a/b"/>
</dbReference>
<dbReference type="OrthoDB" id="5120209at2"/>
<dbReference type="SUPFAM" id="SSF54913">
    <property type="entry name" value="GlnB-like"/>
    <property type="match status" value="1"/>
</dbReference>
<gene>
    <name evidence="1" type="ORF">BN971_02397</name>
</gene>
<dbReference type="InterPro" id="IPR002187">
    <property type="entry name" value="N-reg_PII"/>
</dbReference>
<reference evidence="1 2" key="1">
    <citation type="submission" date="2015-03" db="EMBL/GenBank/DDBJ databases">
        <authorList>
            <person name="Murphy D."/>
        </authorList>
    </citation>
    <scope>NUCLEOTIDE SEQUENCE [LARGE SCALE GENOMIC DNA]</scope>
    <source>
        <strain evidence="1 2">DSM 44277</strain>
    </source>
</reference>
<dbReference type="PROSITE" id="PS51343">
    <property type="entry name" value="PII_GLNB_DOM"/>
    <property type="match status" value="1"/>
</dbReference>
<dbReference type="InterPro" id="IPR015867">
    <property type="entry name" value="N-reg_PII/ATP_PRibTrfase_C"/>
</dbReference>
<evidence type="ECO:0000313" key="2">
    <source>
        <dbReference type="Proteomes" id="UP000198875"/>
    </source>
</evidence>
<dbReference type="Proteomes" id="UP000198875">
    <property type="component" value="Unassembled WGS sequence"/>
</dbReference>
<protein>
    <submittedName>
        <fullName evidence="1">Uncharacterized protein</fullName>
    </submittedName>
</protein>